<evidence type="ECO:0000313" key="2">
    <source>
        <dbReference type="Proteomes" id="UP000018418"/>
    </source>
</evidence>
<reference evidence="1 2" key="1">
    <citation type="submission" date="2013-10" db="EMBL/GenBank/DDBJ databases">
        <title>The Genome Sequence of Acinetobacter brisouii CIP 110357.</title>
        <authorList>
            <consortium name="The Broad Institute Genomics Platform"/>
            <consortium name="The Broad Institute Genome Sequencing Center for Infectious Disease"/>
            <person name="Cerqueira G."/>
            <person name="Feldgarden M."/>
            <person name="Courvalin P."/>
            <person name="Grillot-Courvalin C."/>
            <person name="Clermont D."/>
            <person name="Rocha E."/>
            <person name="Yoon E.-J."/>
            <person name="Nemec A."/>
            <person name="Young S.K."/>
            <person name="Zeng Q."/>
            <person name="Gargeya S."/>
            <person name="Fitzgerald M."/>
            <person name="Abouelleil A."/>
            <person name="Alvarado L."/>
            <person name="Berlin A.M."/>
            <person name="Chapman S.B."/>
            <person name="Gainer-Dewar J."/>
            <person name="Goldberg J."/>
            <person name="Gnerre S."/>
            <person name="Griggs A."/>
            <person name="Gujja S."/>
            <person name="Hansen M."/>
            <person name="Howarth C."/>
            <person name="Imamovic A."/>
            <person name="Ireland A."/>
            <person name="Larimer J."/>
            <person name="McCowan C."/>
            <person name="Murphy C."/>
            <person name="Pearson M."/>
            <person name="Poon T.W."/>
            <person name="Priest M."/>
            <person name="Roberts A."/>
            <person name="Saif S."/>
            <person name="Shea T."/>
            <person name="Sykes S."/>
            <person name="Wortman J."/>
            <person name="Nusbaum C."/>
            <person name="Birren B."/>
        </authorList>
    </citation>
    <scope>NUCLEOTIDE SEQUENCE [LARGE SCALE GENOMIC DNA]</scope>
    <source>
        <strain evidence="1 2">CIP 110357</strain>
    </source>
</reference>
<accession>V2UQX0</accession>
<sequence length="270" mass="31419">MKQQQTLIMTILSSVLLLSACHKEPAKQQEQAASSTQNSNPDVLPYLDIQTKRAEYALPFCEKKNCIDIDIQSLVTKDPWLNHWITTNQSKVVQAQIDLKQNLSLQQAINAYVKKSDDWQHEFSANQPYRLHIQTRVASQRNQYVLLQMQVSSRQADVEIKERQYFFVADRKLQKDLKILDVIELKQQVAFDGIVQSAYQQWLKKQTKNVQLAAPKKLHWGQADWFFDGEGVGLHYRANEIVKDAKQLEIFLNKSQTQQMLKADVFHKMF</sequence>
<organism evidence="1 2">
    <name type="scientific">Acinetobacter brisouii CIP 110357</name>
    <dbReference type="NCBI Taxonomy" id="1341683"/>
    <lineage>
        <taxon>Bacteria</taxon>
        <taxon>Pseudomonadati</taxon>
        <taxon>Pseudomonadota</taxon>
        <taxon>Gammaproteobacteria</taxon>
        <taxon>Moraxellales</taxon>
        <taxon>Moraxellaceae</taxon>
        <taxon>Acinetobacter</taxon>
    </lineage>
</organism>
<dbReference type="RefSeq" id="WP_004903307.1">
    <property type="nucleotide sequence ID" value="NZ_BBTI01000004.1"/>
</dbReference>
<dbReference type="STRING" id="396323.VH98_10645"/>
<evidence type="ECO:0008006" key="3">
    <source>
        <dbReference type="Google" id="ProtNLM"/>
    </source>
</evidence>
<dbReference type="PATRIC" id="fig|1341683.3.peg.504"/>
<dbReference type="Proteomes" id="UP000018418">
    <property type="component" value="Unassembled WGS sequence"/>
</dbReference>
<evidence type="ECO:0000313" key="1">
    <source>
        <dbReference type="EMBL" id="ESK52362.1"/>
    </source>
</evidence>
<comment type="caution">
    <text evidence="1">The sequence shown here is derived from an EMBL/GenBank/DDBJ whole genome shotgun (WGS) entry which is preliminary data.</text>
</comment>
<dbReference type="OrthoDB" id="6710656at2"/>
<proteinExistence type="predicted"/>
<dbReference type="PROSITE" id="PS51257">
    <property type="entry name" value="PROKAR_LIPOPROTEIN"/>
    <property type="match status" value="1"/>
</dbReference>
<gene>
    <name evidence="1" type="ORF">P255_00513</name>
</gene>
<dbReference type="HOGENOM" id="CLU_1021687_0_0_6"/>
<dbReference type="EMBL" id="AYEU01000003">
    <property type="protein sequence ID" value="ESK52362.1"/>
    <property type="molecule type" value="Genomic_DNA"/>
</dbReference>
<keyword evidence="2" id="KW-1185">Reference proteome</keyword>
<dbReference type="Gene3D" id="3.30.565.40">
    <property type="entry name" value="Fervidobacterium nodosum Rt17-B1 like"/>
    <property type="match status" value="1"/>
</dbReference>
<name>V2UQX0_9GAMM</name>
<dbReference type="AlphaFoldDB" id="V2UQX0"/>
<protein>
    <recommendedName>
        <fullName evidence="3">DUF3298 domain-containing protein</fullName>
    </recommendedName>
</protein>